<gene>
    <name evidence="1" type="ORF">LTS18_012467</name>
</gene>
<name>A0ACC3CXY1_9PEZI</name>
<accession>A0ACC3CXY1</accession>
<evidence type="ECO:0000313" key="1">
    <source>
        <dbReference type="EMBL" id="KAK3051123.1"/>
    </source>
</evidence>
<dbReference type="EMBL" id="JAWDJW010010072">
    <property type="protein sequence ID" value="KAK3051123.1"/>
    <property type="molecule type" value="Genomic_DNA"/>
</dbReference>
<comment type="caution">
    <text evidence="1">The sequence shown here is derived from an EMBL/GenBank/DDBJ whole genome shotgun (WGS) entry which is preliminary data.</text>
</comment>
<sequence>KKHAATSPLKADRQPERKKFRSLLIPKSVSVVKKLDFAEPAAVKVRSVSKGTLPHPGSLEDGEEPFGDDSHSFAESPSQALREFSSSPFQAEFAKPDDGANLITDHGTPSTSPLTGEIENDSSPFPFPWFKPGLAKTMLSWRHYLYPPLALNSSSTFSQITPIKILSITFWNTGTSSSTKVGPSISNQLISLSLATDVSSIQIFQISIPPRTPTFNDPFPHGFRTHAAYHPEQYTAILIHEHPLSPHLRSSTNPMTATAATATTSGAAAAAAASKDNDNNAATPWQMLIFPSSSVTTTATYAVDPTLPSAHACYSYDTKPGFAADYVLPRPSWHALANTAAVATARHRGEALGRIANLDFMRAGGLPLVDGFGIRSSYWRGFVEAVGCGEGGVSVVYGYGREGLG</sequence>
<evidence type="ECO:0000313" key="2">
    <source>
        <dbReference type="Proteomes" id="UP001186974"/>
    </source>
</evidence>
<keyword evidence="2" id="KW-1185">Reference proteome</keyword>
<protein>
    <submittedName>
        <fullName evidence="1">Uncharacterized protein</fullName>
    </submittedName>
</protein>
<feature type="non-terminal residue" evidence="1">
    <location>
        <position position="1"/>
    </location>
</feature>
<dbReference type="Proteomes" id="UP001186974">
    <property type="component" value="Unassembled WGS sequence"/>
</dbReference>
<proteinExistence type="predicted"/>
<reference evidence="1" key="1">
    <citation type="submission" date="2024-09" db="EMBL/GenBank/DDBJ databases">
        <title>Black Yeasts Isolated from many extreme environments.</title>
        <authorList>
            <person name="Coleine C."/>
            <person name="Stajich J.E."/>
            <person name="Selbmann L."/>
        </authorList>
    </citation>
    <scope>NUCLEOTIDE SEQUENCE</scope>
    <source>
        <strain evidence="1">CCFEE 5737</strain>
    </source>
</reference>
<feature type="non-terminal residue" evidence="1">
    <location>
        <position position="405"/>
    </location>
</feature>
<organism evidence="1 2">
    <name type="scientific">Coniosporium uncinatum</name>
    <dbReference type="NCBI Taxonomy" id="93489"/>
    <lineage>
        <taxon>Eukaryota</taxon>
        <taxon>Fungi</taxon>
        <taxon>Dikarya</taxon>
        <taxon>Ascomycota</taxon>
        <taxon>Pezizomycotina</taxon>
        <taxon>Dothideomycetes</taxon>
        <taxon>Dothideomycetes incertae sedis</taxon>
        <taxon>Coniosporium</taxon>
    </lineage>
</organism>